<gene>
    <name evidence="9" type="ORF">ECRASSUSDP1_LOCUS8520</name>
</gene>
<accession>A0AAD1XAN5</accession>
<evidence type="ECO:0000256" key="2">
    <source>
        <dbReference type="ARBA" id="ARBA00006829"/>
    </source>
</evidence>
<keyword evidence="6 7" id="KW-0472">Membrane</keyword>
<dbReference type="Pfam" id="PF07690">
    <property type="entry name" value="MFS_1"/>
    <property type="match status" value="2"/>
</dbReference>
<dbReference type="AlphaFoldDB" id="A0AAD1XAN5"/>
<comment type="similarity">
    <text evidence="2">Belongs to the major facilitator superfamily. Vesicular transporter family.</text>
</comment>
<organism evidence="9 10">
    <name type="scientific">Euplotes crassus</name>
    <dbReference type="NCBI Taxonomy" id="5936"/>
    <lineage>
        <taxon>Eukaryota</taxon>
        <taxon>Sar</taxon>
        <taxon>Alveolata</taxon>
        <taxon>Ciliophora</taxon>
        <taxon>Intramacronucleata</taxon>
        <taxon>Spirotrichea</taxon>
        <taxon>Hypotrichia</taxon>
        <taxon>Euplotida</taxon>
        <taxon>Euplotidae</taxon>
        <taxon>Moneuplotes</taxon>
    </lineage>
</organism>
<dbReference type="SUPFAM" id="SSF103473">
    <property type="entry name" value="MFS general substrate transporter"/>
    <property type="match status" value="1"/>
</dbReference>
<evidence type="ECO:0000256" key="7">
    <source>
        <dbReference type="SAM" id="Phobius"/>
    </source>
</evidence>
<feature type="transmembrane region" description="Helical" evidence="7">
    <location>
        <begin position="71"/>
        <end position="92"/>
    </location>
</feature>
<evidence type="ECO:0000256" key="4">
    <source>
        <dbReference type="ARBA" id="ARBA00022692"/>
    </source>
</evidence>
<dbReference type="PANTHER" id="PTHR23506:SF26">
    <property type="entry name" value="MFS-TYPE TRANSPORTER SLC18B1"/>
    <property type="match status" value="1"/>
</dbReference>
<dbReference type="EMBL" id="CAMPGE010008340">
    <property type="protein sequence ID" value="CAI2367240.1"/>
    <property type="molecule type" value="Genomic_DNA"/>
</dbReference>
<dbReference type="GO" id="GO:0022857">
    <property type="term" value="F:transmembrane transporter activity"/>
    <property type="evidence" value="ECO:0007669"/>
    <property type="project" value="InterPro"/>
</dbReference>
<name>A0AAD1XAN5_EUPCR</name>
<feature type="transmembrane region" description="Helical" evidence="7">
    <location>
        <begin position="373"/>
        <end position="391"/>
    </location>
</feature>
<reference evidence="9" key="1">
    <citation type="submission" date="2023-07" db="EMBL/GenBank/DDBJ databases">
        <authorList>
            <consortium name="AG Swart"/>
            <person name="Singh M."/>
            <person name="Singh A."/>
            <person name="Seah K."/>
            <person name="Emmerich C."/>
        </authorList>
    </citation>
    <scope>NUCLEOTIDE SEQUENCE</scope>
    <source>
        <strain evidence="9">DP1</strain>
    </source>
</reference>
<comment type="subcellular location">
    <subcellularLocation>
        <location evidence="1">Membrane</location>
        <topology evidence="1">Multi-pass membrane protein</topology>
    </subcellularLocation>
</comment>
<dbReference type="PROSITE" id="PS50850">
    <property type="entry name" value="MFS"/>
    <property type="match status" value="1"/>
</dbReference>
<dbReference type="PANTHER" id="PTHR23506">
    <property type="entry name" value="GH10249P"/>
    <property type="match status" value="1"/>
</dbReference>
<dbReference type="InterPro" id="IPR050930">
    <property type="entry name" value="MFS_Vesicular_Transporter"/>
</dbReference>
<keyword evidence="3" id="KW-0813">Transport</keyword>
<feature type="transmembrane region" description="Helical" evidence="7">
    <location>
        <begin position="226"/>
        <end position="252"/>
    </location>
</feature>
<feature type="transmembrane region" description="Helical" evidence="7">
    <location>
        <begin position="328"/>
        <end position="352"/>
    </location>
</feature>
<dbReference type="InterPro" id="IPR011701">
    <property type="entry name" value="MFS"/>
</dbReference>
<evidence type="ECO:0000256" key="1">
    <source>
        <dbReference type="ARBA" id="ARBA00004141"/>
    </source>
</evidence>
<evidence type="ECO:0000256" key="5">
    <source>
        <dbReference type="ARBA" id="ARBA00022989"/>
    </source>
</evidence>
<feature type="transmembrane region" description="Helical" evidence="7">
    <location>
        <begin position="165"/>
        <end position="183"/>
    </location>
</feature>
<dbReference type="InterPro" id="IPR036259">
    <property type="entry name" value="MFS_trans_sf"/>
</dbReference>
<evidence type="ECO:0000313" key="10">
    <source>
        <dbReference type="Proteomes" id="UP001295684"/>
    </source>
</evidence>
<sequence length="496" mass="54435">MRTIDFIVLISVCLISNLCDPLVVPLLPLQLADHDISEAIFGYIFAINPAASMFGALFVAKLMNAYGRKTILMLGICTLGLALILFSCISFIEDSNTAVAFCLLSRACQGFSISMIQTTAFAVISVMFKEQKQTYFSYLEGAQGLGMVAGPAVGGVLYVTVGFRGTFYSLGGFLLIMLPVVYYKLPELTDDQETPLLHQSSARSDQESNQSSISVRSSMALNEASYLGLLCNTVFFLTTATVVLSTLQFAYFLPVIPIELKRYNLSDLQVCLFMSLNSIGYLLCTLLFLPLLSRAINNRVIIAWSLFLGGCNHLLIGPSKPIPHNFILMMIGQVLVGIFLISLMIPSLVVMIENAEERFPAKKASVNNLSSGIFNFCVKFGQTFGALYASHLSEVLGFRNVCTTVALTMILFCSIYTLICASKFIALTKDQFSLPDIPEEPSKNTPKLKIVTPKSSFIPEEFSLPTQISVIPNHTTYESTMSTTQNIPNKNTLFSI</sequence>
<feature type="transmembrane region" description="Helical" evidence="7">
    <location>
        <begin position="40"/>
        <end position="59"/>
    </location>
</feature>
<evidence type="ECO:0000259" key="8">
    <source>
        <dbReference type="PROSITE" id="PS50850"/>
    </source>
</evidence>
<dbReference type="InterPro" id="IPR001958">
    <property type="entry name" value="Tet-R_TetA/multi-R_MdtG-like"/>
</dbReference>
<dbReference type="GO" id="GO:0016020">
    <property type="term" value="C:membrane"/>
    <property type="evidence" value="ECO:0007669"/>
    <property type="project" value="UniProtKB-SubCell"/>
</dbReference>
<protein>
    <recommendedName>
        <fullName evidence="8">Major facilitator superfamily (MFS) profile domain-containing protein</fullName>
    </recommendedName>
</protein>
<keyword evidence="4 7" id="KW-0812">Transmembrane</keyword>
<feature type="transmembrane region" description="Helical" evidence="7">
    <location>
        <begin position="397"/>
        <end position="419"/>
    </location>
</feature>
<evidence type="ECO:0000256" key="6">
    <source>
        <dbReference type="ARBA" id="ARBA00023136"/>
    </source>
</evidence>
<feature type="transmembrane region" description="Helical" evidence="7">
    <location>
        <begin position="136"/>
        <end position="159"/>
    </location>
</feature>
<evidence type="ECO:0000256" key="3">
    <source>
        <dbReference type="ARBA" id="ARBA00022448"/>
    </source>
</evidence>
<feature type="transmembrane region" description="Helical" evidence="7">
    <location>
        <begin position="299"/>
        <end position="316"/>
    </location>
</feature>
<comment type="caution">
    <text evidence="9">The sequence shown here is derived from an EMBL/GenBank/DDBJ whole genome shotgun (WGS) entry which is preliminary data.</text>
</comment>
<dbReference type="PRINTS" id="PR01035">
    <property type="entry name" value="TCRTETA"/>
</dbReference>
<feature type="transmembrane region" description="Helical" evidence="7">
    <location>
        <begin position="98"/>
        <end position="124"/>
    </location>
</feature>
<feature type="transmembrane region" description="Helical" evidence="7">
    <location>
        <begin position="272"/>
        <end position="292"/>
    </location>
</feature>
<dbReference type="InterPro" id="IPR020846">
    <property type="entry name" value="MFS_dom"/>
</dbReference>
<feature type="domain" description="Major facilitator superfamily (MFS) profile" evidence="8">
    <location>
        <begin position="1"/>
        <end position="429"/>
    </location>
</feature>
<dbReference type="Proteomes" id="UP001295684">
    <property type="component" value="Unassembled WGS sequence"/>
</dbReference>
<dbReference type="Gene3D" id="1.20.1250.20">
    <property type="entry name" value="MFS general substrate transporter like domains"/>
    <property type="match status" value="1"/>
</dbReference>
<evidence type="ECO:0000313" key="9">
    <source>
        <dbReference type="EMBL" id="CAI2367240.1"/>
    </source>
</evidence>
<keyword evidence="10" id="KW-1185">Reference proteome</keyword>
<keyword evidence="5 7" id="KW-1133">Transmembrane helix</keyword>
<proteinExistence type="inferred from homology"/>